<dbReference type="SMART" id="SM00220">
    <property type="entry name" value="S_TKc"/>
    <property type="match status" value="1"/>
</dbReference>
<dbReference type="EMBL" id="JARBJD010000028">
    <property type="protein sequence ID" value="KAK2959657.1"/>
    <property type="molecule type" value="Genomic_DNA"/>
</dbReference>
<evidence type="ECO:0000256" key="2">
    <source>
        <dbReference type="SAM" id="MobiDB-lite"/>
    </source>
</evidence>
<reference evidence="4 5" key="1">
    <citation type="journal article" date="2022" name="bioRxiv">
        <title>Genomics of Preaxostyla Flagellates Illuminates Evolutionary Transitions and the Path Towards Mitochondrial Loss.</title>
        <authorList>
            <person name="Novak L.V.F."/>
            <person name="Treitli S.C."/>
            <person name="Pyrih J."/>
            <person name="Halakuc P."/>
            <person name="Pipaliya S.V."/>
            <person name="Vacek V."/>
            <person name="Brzon O."/>
            <person name="Soukal P."/>
            <person name="Eme L."/>
            <person name="Dacks J.B."/>
            <person name="Karnkowska A."/>
            <person name="Elias M."/>
            <person name="Hampl V."/>
        </authorList>
    </citation>
    <scope>NUCLEOTIDE SEQUENCE [LARGE SCALE GENOMIC DNA]</scope>
    <source>
        <strain evidence="4">NAU3</strain>
        <tissue evidence="4">Gut</tissue>
    </source>
</reference>
<gene>
    <name evidence="4" type="ORF">BLNAU_5435</name>
</gene>
<keyword evidence="5" id="KW-1185">Reference proteome</keyword>
<dbReference type="SUPFAM" id="SSF56112">
    <property type="entry name" value="Protein kinase-like (PK-like)"/>
    <property type="match status" value="1"/>
</dbReference>
<dbReference type="PANTHER" id="PTHR24362">
    <property type="entry name" value="SERINE/THREONINE-PROTEIN KINASE NEK"/>
    <property type="match status" value="1"/>
</dbReference>
<keyword evidence="1" id="KW-0175">Coiled coil</keyword>
<sequence length="530" mass="59237">MVDISSALCFMHNDAGERTAHGDVKLENILLFGDGHAKLCDLGAAESEDVSSTRGVMSMQYVSPERIEDAEGRASGSADVWALGIVLHFLLFGKGLFSGRTMIKLAQEIGLFQSSQIGTSCGEKERELLMRMLDPDCESRLTSKQLVESSILRCLINTTGAGWKLSEIKSRDTEKRFRNLEDALRTSEAKVAELTNDKNTLQHQLKEEQNARDKEHAALMTEKERSAHLQTQLSAEKTERQKDKEALSKETKKTVKLQNQLSEERSARQKEKERSAQLQKDLKKVQKEKEEAEKERNELRRKMEEMATMLQGAQPKVKDGAAEGRKETEQRMIGPKAEIPQAEVVSRRIGADAIEWPGESLWIVTGNVFTHTEGFCFPILSFSFGKVVARFTFTIDRLTDSTAFGIVASSLTEDVKGRNFRTMMGGAGWDVFEDGRYAQQNLKVYSKGSACAAGRDGQRVVLEADGRDGKRTLRLCQDGQTQPTFFSFIPVPFRFAIQIHGNHDSISIESVEELTEPTLTGGTTQIKMNR</sequence>
<dbReference type="InterPro" id="IPR011009">
    <property type="entry name" value="Kinase-like_dom_sf"/>
</dbReference>
<evidence type="ECO:0000259" key="3">
    <source>
        <dbReference type="PROSITE" id="PS50011"/>
    </source>
</evidence>
<dbReference type="Proteomes" id="UP001281761">
    <property type="component" value="Unassembled WGS sequence"/>
</dbReference>
<organism evidence="4 5">
    <name type="scientific">Blattamonas nauphoetae</name>
    <dbReference type="NCBI Taxonomy" id="2049346"/>
    <lineage>
        <taxon>Eukaryota</taxon>
        <taxon>Metamonada</taxon>
        <taxon>Preaxostyla</taxon>
        <taxon>Oxymonadida</taxon>
        <taxon>Blattamonas</taxon>
    </lineage>
</organism>
<proteinExistence type="predicted"/>
<evidence type="ECO:0000313" key="4">
    <source>
        <dbReference type="EMBL" id="KAK2959657.1"/>
    </source>
</evidence>
<feature type="compositionally biased region" description="Basic and acidic residues" evidence="2">
    <location>
        <begin position="236"/>
        <end position="253"/>
    </location>
</feature>
<dbReference type="PROSITE" id="PS50011">
    <property type="entry name" value="PROTEIN_KINASE_DOM"/>
    <property type="match status" value="1"/>
</dbReference>
<dbReference type="Pfam" id="PF00069">
    <property type="entry name" value="Pkinase"/>
    <property type="match status" value="1"/>
</dbReference>
<dbReference type="Gene3D" id="1.10.510.10">
    <property type="entry name" value="Transferase(Phosphotransferase) domain 1"/>
    <property type="match status" value="1"/>
</dbReference>
<accession>A0ABQ9Y7B7</accession>
<feature type="domain" description="Protein kinase" evidence="3">
    <location>
        <begin position="1"/>
        <end position="152"/>
    </location>
</feature>
<evidence type="ECO:0000256" key="1">
    <source>
        <dbReference type="SAM" id="Coils"/>
    </source>
</evidence>
<feature type="coiled-coil region" evidence="1">
    <location>
        <begin position="170"/>
        <end position="211"/>
    </location>
</feature>
<name>A0ABQ9Y7B7_9EUKA</name>
<feature type="region of interest" description="Disordered" evidence="2">
    <location>
        <begin position="222"/>
        <end position="300"/>
    </location>
</feature>
<evidence type="ECO:0000313" key="5">
    <source>
        <dbReference type="Proteomes" id="UP001281761"/>
    </source>
</evidence>
<dbReference type="InterPro" id="IPR000719">
    <property type="entry name" value="Prot_kinase_dom"/>
</dbReference>
<feature type="compositionally biased region" description="Basic and acidic residues" evidence="2">
    <location>
        <begin position="262"/>
        <end position="300"/>
    </location>
</feature>
<comment type="caution">
    <text evidence="4">The sequence shown here is derived from an EMBL/GenBank/DDBJ whole genome shotgun (WGS) entry which is preliminary data.</text>
</comment>
<dbReference type="PANTHER" id="PTHR24362:SF309">
    <property type="entry name" value="PROTEIN KINASE DOMAIN-CONTAINING PROTEIN"/>
    <property type="match status" value="1"/>
</dbReference>
<protein>
    <recommendedName>
        <fullName evidence="3">Protein kinase domain-containing protein</fullName>
    </recommendedName>
</protein>